<keyword evidence="2" id="KW-1133">Transmembrane helix</keyword>
<feature type="transmembrane region" description="Helical" evidence="2">
    <location>
        <begin position="155"/>
        <end position="176"/>
    </location>
</feature>
<name>A0AAD9G336_9STRA</name>
<evidence type="ECO:0000256" key="2">
    <source>
        <dbReference type="SAM" id="Phobius"/>
    </source>
</evidence>
<evidence type="ECO:0000313" key="4">
    <source>
        <dbReference type="Proteomes" id="UP001259832"/>
    </source>
</evidence>
<feature type="compositionally biased region" description="Polar residues" evidence="1">
    <location>
        <begin position="1"/>
        <end position="18"/>
    </location>
</feature>
<gene>
    <name evidence="3" type="ORF">P3T76_013823</name>
</gene>
<protein>
    <recommendedName>
        <fullName evidence="5">RxLR effector protein</fullName>
    </recommendedName>
</protein>
<organism evidence="3 4">
    <name type="scientific">Phytophthora citrophthora</name>
    <dbReference type="NCBI Taxonomy" id="4793"/>
    <lineage>
        <taxon>Eukaryota</taxon>
        <taxon>Sar</taxon>
        <taxon>Stramenopiles</taxon>
        <taxon>Oomycota</taxon>
        <taxon>Peronosporomycetes</taxon>
        <taxon>Peronosporales</taxon>
        <taxon>Peronosporaceae</taxon>
        <taxon>Phytophthora</taxon>
    </lineage>
</organism>
<dbReference type="EMBL" id="JASMQC010000037">
    <property type="protein sequence ID" value="KAK1930866.1"/>
    <property type="molecule type" value="Genomic_DNA"/>
</dbReference>
<evidence type="ECO:0000256" key="1">
    <source>
        <dbReference type="SAM" id="MobiDB-lite"/>
    </source>
</evidence>
<keyword evidence="2" id="KW-0472">Membrane</keyword>
<evidence type="ECO:0008006" key="5">
    <source>
        <dbReference type="Google" id="ProtNLM"/>
    </source>
</evidence>
<reference evidence="3" key="1">
    <citation type="submission" date="2023-08" db="EMBL/GenBank/DDBJ databases">
        <title>Reference Genome Resource for the Citrus Pathogen Phytophthora citrophthora.</title>
        <authorList>
            <person name="Moller H."/>
            <person name="Coetzee B."/>
            <person name="Rose L.J."/>
            <person name="Van Niekerk J.M."/>
        </authorList>
    </citation>
    <scope>NUCLEOTIDE SEQUENCE</scope>
    <source>
        <strain evidence="3">STE-U-9442</strain>
    </source>
</reference>
<feature type="region of interest" description="Disordered" evidence="1">
    <location>
        <begin position="1"/>
        <end position="50"/>
    </location>
</feature>
<dbReference type="AlphaFoldDB" id="A0AAD9G336"/>
<proteinExistence type="predicted"/>
<keyword evidence="4" id="KW-1185">Reference proteome</keyword>
<comment type="caution">
    <text evidence="3">The sequence shown here is derived from an EMBL/GenBank/DDBJ whole genome shotgun (WGS) entry which is preliminary data.</text>
</comment>
<evidence type="ECO:0000313" key="3">
    <source>
        <dbReference type="EMBL" id="KAK1930866.1"/>
    </source>
</evidence>
<keyword evidence="2" id="KW-0812">Transmembrane</keyword>
<dbReference type="Proteomes" id="UP001259832">
    <property type="component" value="Unassembled WGS sequence"/>
</dbReference>
<sequence>MDSVSAGNPVQLTNSVIAQDQALPNDEDAHHNLRRYVAPKKESGDSEEEERAGFQWLSKLKTRFGKNPNVAKTLEKKSDLALALQKNPQVIKQIEDLQKKPGFIQRIANNPAMGKLTGRLAKNPVKFNKQNLRNIGRMAAKTTTRDGESLGGHKIYISLGIFVLLVFFIGGPALMIPRKSG</sequence>
<accession>A0AAD9G336</accession>